<feature type="region of interest" description="Disordered" evidence="2">
    <location>
        <begin position="1"/>
        <end position="21"/>
    </location>
</feature>
<dbReference type="InterPro" id="IPR006015">
    <property type="entry name" value="Universal_stress_UspA"/>
</dbReference>
<evidence type="ECO:0000313" key="4">
    <source>
        <dbReference type="EMBL" id="NID03376.1"/>
    </source>
</evidence>
<evidence type="ECO:0000313" key="5">
    <source>
        <dbReference type="Proteomes" id="UP001429601"/>
    </source>
</evidence>
<accession>A0ABX0Q0U7</accession>
<dbReference type="Gene3D" id="3.40.50.12370">
    <property type="match status" value="1"/>
</dbReference>
<evidence type="ECO:0000259" key="3">
    <source>
        <dbReference type="Pfam" id="PF00582"/>
    </source>
</evidence>
<dbReference type="Proteomes" id="UP001429601">
    <property type="component" value="Unassembled WGS sequence"/>
</dbReference>
<evidence type="ECO:0000256" key="2">
    <source>
        <dbReference type="SAM" id="MobiDB-lite"/>
    </source>
</evidence>
<comment type="caution">
    <text evidence="4">The sequence shown here is derived from an EMBL/GenBank/DDBJ whole genome shotgun (WGS) entry which is preliminary data.</text>
</comment>
<dbReference type="PANTHER" id="PTHR46268">
    <property type="entry name" value="STRESS RESPONSE PROTEIN NHAX"/>
    <property type="match status" value="1"/>
</dbReference>
<reference evidence="4 5" key="1">
    <citation type="journal article" date="2011" name="Curr. Microbiol.">
        <title>Luteibacter jiangsuensis sp. nov.: a methamidophos-degrading bacterium isolated from a methamidophos-manufacturing factory.</title>
        <authorList>
            <person name="Wang L."/>
            <person name="Wang G.L."/>
            <person name="Li S.P."/>
            <person name="Jiang J.D."/>
        </authorList>
    </citation>
    <scope>NUCLEOTIDE SEQUENCE [LARGE SCALE GENOMIC DNA]</scope>
    <source>
        <strain evidence="4 5">CGMCC 1.10133</strain>
    </source>
</reference>
<comment type="similarity">
    <text evidence="1">Belongs to the universal stress protein A family.</text>
</comment>
<dbReference type="PRINTS" id="PR01438">
    <property type="entry name" value="UNVRSLSTRESS"/>
</dbReference>
<dbReference type="RefSeq" id="WP_167122064.1">
    <property type="nucleotide sequence ID" value="NZ_JAAQQR010000001.1"/>
</dbReference>
<protein>
    <submittedName>
        <fullName evidence="4">Universal stress protein</fullName>
    </submittedName>
</protein>
<name>A0ABX0Q0U7_9GAMM</name>
<sequence length="306" mass="33066">MQRSTPDVAPSRYRTTKRSADASTDTFNGIVSILGQEPHDAAVLEATAHFAPHGDEWRALLPVPLPEHVPCPWGESPVRALALDHLARRGDAEAHLESLRRSLARLHAKATCERADCPEGQLVDRVLRLARGAGCVVTGVPLEAAPMRPVATRWFSHLLVRSGRPTLVLPRGATLARRPRRVLVAWSDTPESARALHEALRWLPSGCALRIVTVAGAGHARAVYESTTGASALAGHLASHDIMATFDVLDGQGRPPEDVLLDETRTTSADLIVMGCYGHSRAAEYVFGGVTRALLHRSRVPLLLAH</sequence>
<dbReference type="CDD" id="cd00293">
    <property type="entry name" value="USP-like"/>
    <property type="match status" value="1"/>
</dbReference>
<evidence type="ECO:0000256" key="1">
    <source>
        <dbReference type="ARBA" id="ARBA00008791"/>
    </source>
</evidence>
<keyword evidence="5" id="KW-1185">Reference proteome</keyword>
<dbReference type="EMBL" id="JAAQQR010000001">
    <property type="protein sequence ID" value="NID03376.1"/>
    <property type="molecule type" value="Genomic_DNA"/>
</dbReference>
<organism evidence="4 5">
    <name type="scientific">Luteibacter jiangsuensis</name>
    <dbReference type="NCBI Taxonomy" id="637577"/>
    <lineage>
        <taxon>Bacteria</taxon>
        <taxon>Pseudomonadati</taxon>
        <taxon>Pseudomonadota</taxon>
        <taxon>Gammaproteobacteria</taxon>
        <taxon>Lysobacterales</taxon>
        <taxon>Rhodanobacteraceae</taxon>
        <taxon>Luteibacter</taxon>
    </lineage>
</organism>
<feature type="domain" description="UspA" evidence="3">
    <location>
        <begin position="180"/>
        <end position="305"/>
    </location>
</feature>
<dbReference type="InterPro" id="IPR006016">
    <property type="entry name" value="UspA"/>
</dbReference>
<dbReference type="SUPFAM" id="SSF52402">
    <property type="entry name" value="Adenine nucleotide alpha hydrolases-like"/>
    <property type="match status" value="1"/>
</dbReference>
<proteinExistence type="inferred from homology"/>
<dbReference type="PANTHER" id="PTHR46268:SF15">
    <property type="entry name" value="UNIVERSAL STRESS PROTEIN HP_0031"/>
    <property type="match status" value="1"/>
</dbReference>
<gene>
    <name evidence="4" type="ORF">HBF26_00645</name>
</gene>
<dbReference type="Pfam" id="PF00582">
    <property type="entry name" value="Usp"/>
    <property type="match status" value="1"/>
</dbReference>